<dbReference type="InterPro" id="IPR036388">
    <property type="entry name" value="WH-like_DNA-bd_sf"/>
</dbReference>
<keyword evidence="3" id="KW-1185">Reference proteome</keyword>
<sequence>MTGTDIVSPLTWESRRTILGMGGADPASAEVDRLPGWVSLLRAPNPGPMTLDGTNTWILRAPGAEYATVIDPGPLDEAHLRRIAELGPYQFILITHGHHDHVEGAERLSELLGGTAVLAVDPAHCRNGEPLDPRESLGGNGLEIHVLDTPGHTGDSVCFLVECGNERVVFTGDTILGCGTTVVAAPDGSLSDYLTSLELLRSYEEVLMLPGHGPARTDTGALAQEYLDHRRERLAQVAAAMAAGAETPEAVVDVVYPDIDPRVRFAAEWSAAAQIDHLRRESAARADGLDRL</sequence>
<dbReference type="PANTHER" id="PTHR23131">
    <property type="entry name" value="ENDORIBONUCLEASE LACTB2"/>
    <property type="match status" value="1"/>
</dbReference>
<evidence type="ECO:0000259" key="1">
    <source>
        <dbReference type="SMART" id="SM00849"/>
    </source>
</evidence>
<dbReference type="Proteomes" id="UP000624709">
    <property type="component" value="Unassembled WGS sequence"/>
</dbReference>
<dbReference type="Pfam" id="PF00753">
    <property type="entry name" value="Lactamase_B"/>
    <property type="match status" value="1"/>
</dbReference>
<dbReference type="Gene3D" id="3.60.15.10">
    <property type="entry name" value="Ribonuclease Z/Hydroxyacylglutathione hydrolase-like"/>
    <property type="match status" value="1"/>
</dbReference>
<dbReference type="InterPro" id="IPR036866">
    <property type="entry name" value="RibonucZ/Hydroxyglut_hydro"/>
</dbReference>
<accession>A0ABQ4BEG2</accession>
<dbReference type="SUPFAM" id="SSF56281">
    <property type="entry name" value="Metallo-hydrolase/oxidoreductase"/>
    <property type="match status" value="1"/>
</dbReference>
<dbReference type="SMART" id="SM00849">
    <property type="entry name" value="Lactamase_B"/>
    <property type="match status" value="1"/>
</dbReference>
<protein>
    <submittedName>
        <fullName evidence="2">MBL fold metallo-hydrolase</fullName>
    </submittedName>
</protein>
<gene>
    <name evidence="2" type="ORF">Apa02nite_051860</name>
</gene>
<dbReference type="Gene3D" id="1.10.10.10">
    <property type="entry name" value="Winged helix-like DNA-binding domain superfamily/Winged helix DNA-binding domain"/>
    <property type="match status" value="1"/>
</dbReference>
<dbReference type="EMBL" id="BOMS01000078">
    <property type="protein sequence ID" value="GIE69078.1"/>
    <property type="molecule type" value="Genomic_DNA"/>
</dbReference>
<evidence type="ECO:0000313" key="3">
    <source>
        <dbReference type="Proteomes" id="UP000624709"/>
    </source>
</evidence>
<feature type="domain" description="Metallo-beta-lactamase" evidence="1">
    <location>
        <begin position="53"/>
        <end position="212"/>
    </location>
</feature>
<reference evidence="2 3" key="1">
    <citation type="submission" date="2021-01" db="EMBL/GenBank/DDBJ databases">
        <title>Whole genome shotgun sequence of Actinoplanes palleronii NBRC 14916.</title>
        <authorList>
            <person name="Komaki H."/>
            <person name="Tamura T."/>
        </authorList>
    </citation>
    <scope>NUCLEOTIDE SEQUENCE [LARGE SCALE GENOMIC DNA]</scope>
    <source>
        <strain evidence="2 3">NBRC 14916</strain>
    </source>
</reference>
<proteinExistence type="predicted"/>
<dbReference type="CDD" id="cd16278">
    <property type="entry name" value="metallo-hydrolase-like_MBL-fold"/>
    <property type="match status" value="1"/>
</dbReference>
<organism evidence="2 3">
    <name type="scientific">Actinoplanes palleronii</name>
    <dbReference type="NCBI Taxonomy" id="113570"/>
    <lineage>
        <taxon>Bacteria</taxon>
        <taxon>Bacillati</taxon>
        <taxon>Actinomycetota</taxon>
        <taxon>Actinomycetes</taxon>
        <taxon>Micromonosporales</taxon>
        <taxon>Micromonosporaceae</taxon>
        <taxon>Actinoplanes</taxon>
    </lineage>
</organism>
<dbReference type="InterPro" id="IPR050662">
    <property type="entry name" value="Sec-metab_biosynth-thioest"/>
</dbReference>
<comment type="caution">
    <text evidence="2">The sequence shown here is derived from an EMBL/GenBank/DDBJ whole genome shotgun (WGS) entry which is preliminary data.</text>
</comment>
<dbReference type="InterPro" id="IPR001279">
    <property type="entry name" value="Metallo-B-lactamas"/>
</dbReference>
<dbReference type="PANTHER" id="PTHR23131:SF0">
    <property type="entry name" value="ENDORIBONUCLEASE LACTB2"/>
    <property type="match status" value="1"/>
</dbReference>
<name>A0ABQ4BEG2_9ACTN</name>
<evidence type="ECO:0000313" key="2">
    <source>
        <dbReference type="EMBL" id="GIE69078.1"/>
    </source>
</evidence>